<dbReference type="EMBL" id="AP023356">
    <property type="protein sequence ID" value="BCJ47271.1"/>
    <property type="molecule type" value="Genomic_DNA"/>
</dbReference>
<reference evidence="2 3" key="1">
    <citation type="submission" date="2020-08" db="EMBL/GenBank/DDBJ databases">
        <title>Whole genome shotgun sequence of Actinoplanes ianthinogenes NBRC 13996.</title>
        <authorList>
            <person name="Komaki H."/>
            <person name="Tamura T."/>
        </authorList>
    </citation>
    <scope>NUCLEOTIDE SEQUENCE [LARGE SCALE GENOMIC DNA]</scope>
    <source>
        <strain evidence="2 3">NBRC 13996</strain>
    </source>
</reference>
<feature type="compositionally biased region" description="Basic and acidic residues" evidence="1">
    <location>
        <begin position="1"/>
        <end position="10"/>
    </location>
</feature>
<accession>A0ABM7M6I4</accession>
<sequence length="84" mass="9267">MVTSKKETSPAERTAAAMHHTAEQLEVAESILHRSAEEAPNPGTSARLHTLGHQVTAQAHDIDRRADRLDHASQPDPPARHRHE</sequence>
<organism evidence="2 3">
    <name type="scientific">Actinoplanes ianthinogenes</name>
    <dbReference type="NCBI Taxonomy" id="122358"/>
    <lineage>
        <taxon>Bacteria</taxon>
        <taxon>Bacillati</taxon>
        <taxon>Actinomycetota</taxon>
        <taxon>Actinomycetes</taxon>
        <taxon>Micromonosporales</taxon>
        <taxon>Micromonosporaceae</taxon>
        <taxon>Actinoplanes</taxon>
    </lineage>
</organism>
<evidence type="ECO:0000313" key="3">
    <source>
        <dbReference type="Proteomes" id="UP000676967"/>
    </source>
</evidence>
<gene>
    <name evidence="2" type="ORF">Aiant_79280</name>
</gene>
<protein>
    <submittedName>
        <fullName evidence="2">Uncharacterized protein</fullName>
    </submittedName>
</protein>
<feature type="region of interest" description="Disordered" evidence="1">
    <location>
        <begin position="1"/>
        <end position="21"/>
    </location>
</feature>
<evidence type="ECO:0000313" key="2">
    <source>
        <dbReference type="EMBL" id="BCJ47271.1"/>
    </source>
</evidence>
<evidence type="ECO:0000256" key="1">
    <source>
        <dbReference type="SAM" id="MobiDB-lite"/>
    </source>
</evidence>
<feature type="compositionally biased region" description="Basic and acidic residues" evidence="1">
    <location>
        <begin position="60"/>
        <end position="73"/>
    </location>
</feature>
<keyword evidence="3" id="KW-1185">Reference proteome</keyword>
<name>A0ABM7M6I4_9ACTN</name>
<proteinExistence type="predicted"/>
<dbReference type="Proteomes" id="UP000676967">
    <property type="component" value="Chromosome"/>
</dbReference>
<feature type="region of interest" description="Disordered" evidence="1">
    <location>
        <begin position="33"/>
        <end position="84"/>
    </location>
</feature>